<gene>
    <name evidence="1" type="ORF">ILYODFUR_038792</name>
</gene>
<dbReference type="Proteomes" id="UP001482620">
    <property type="component" value="Unassembled WGS sequence"/>
</dbReference>
<accession>A0ABV0UBX8</accession>
<protein>
    <submittedName>
        <fullName evidence="1">Uncharacterized protein</fullName>
    </submittedName>
</protein>
<dbReference type="EMBL" id="JAHRIQ010068132">
    <property type="protein sequence ID" value="MEQ2242703.1"/>
    <property type="molecule type" value="Genomic_DNA"/>
</dbReference>
<proteinExistence type="predicted"/>
<organism evidence="1 2">
    <name type="scientific">Ilyodon furcidens</name>
    <name type="common">goldbreast splitfin</name>
    <dbReference type="NCBI Taxonomy" id="33524"/>
    <lineage>
        <taxon>Eukaryota</taxon>
        <taxon>Metazoa</taxon>
        <taxon>Chordata</taxon>
        <taxon>Craniata</taxon>
        <taxon>Vertebrata</taxon>
        <taxon>Euteleostomi</taxon>
        <taxon>Actinopterygii</taxon>
        <taxon>Neopterygii</taxon>
        <taxon>Teleostei</taxon>
        <taxon>Neoteleostei</taxon>
        <taxon>Acanthomorphata</taxon>
        <taxon>Ovalentaria</taxon>
        <taxon>Atherinomorphae</taxon>
        <taxon>Cyprinodontiformes</taxon>
        <taxon>Goodeidae</taxon>
        <taxon>Ilyodon</taxon>
    </lineage>
</organism>
<evidence type="ECO:0000313" key="2">
    <source>
        <dbReference type="Proteomes" id="UP001482620"/>
    </source>
</evidence>
<comment type="caution">
    <text evidence="1">The sequence shown here is derived from an EMBL/GenBank/DDBJ whole genome shotgun (WGS) entry which is preliminary data.</text>
</comment>
<keyword evidence="2" id="KW-1185">Reference proteome</keyword>
<reference evidence="1 2" key="1">
    <citation type="submission" date="2021-06" db="EMBL/GenBank/DDBJ databases">
        <authorList>
            <person name="Palmer J.M."/>
        </authorList>
    </citation>
    <scope>NUCLEOTIDE SEQUENCE [LARGE SCALE GENOMIC DNA]</scope>
    <source>
        <strain evidence="2">if_2019</strain>
        <tissue evidence="1">Muscle</tissue>
    </source>
</reference>
<name>A0ABV0UBX8_9TELE</name>
<evidence type="ECO:0000313" key="1">
    <source>
        <dbReference type="EMBL" id="MEQ2242703.1"/>
    </source>
</evidence>
<sequence length="78" mass="8968">MIKFLFFLEDNHRDYDHSSRCNDCTSTDPTYCPSSTTTKGAMIKLKSCPFNKKTETRLLPHSPFDLDQFSLISVETSK</sequence>